<evidence type="ECO:0000313" key="2">
    <source>
        <dbReference type="EMBL" id="KAA0032357.1"/>
    </source>
</evidence>
<keyword evidence="1" id="KW-0812">Transmembrane</keyword>
<feature type="transmembrane region" description="Helical" evidence="1">
    <location>
        <begin position="70"/>
        <end position="88"/>
    </location>
</feature>
<sequence length="178" mass="19691">MVKKFGIDKLKPKRALVASHTKIPRDDSREKVDESMYRNIIGSLLYLTAKKPDIAFVVEIGQGVLRTTRVLWVLYVAVMDEIGAFLIAPTVPYKTSVSDAPSASVCPPHSSNIGSSPIGLLIDSPVDDFTFNAFDSFIDPIVPDISLILLIQLMILLTCLLQPSLSLLCPYSCWYNFN</sequence>
<dbReference type="EMBL" id="SSTD01000030">
    <property type="protein sequence ID" value="TYK31629.1"/>
    <property type="molecule type" value="Genomic_DNA"/>
</dbReference>
<proteinExistence type="predicted"/>
<name>A0A5D3E714_CUCMM</name>
<organism evidence="3 5">
    <name type="scientific">Cucumis melo var. makuwa</name>
    <name type="common">Oriental melon</name>
    <dbReference type="NCBI Taxonomy" id="1194695"/>
    <lineage>
        <taxon>Eukaryota</taxon>
        <taxon>Viridiplantae</taxon>
        <taxon>Streptophyta</taxon>
        <taxon>Embryophyta</taxon>
        <taxon>Tracheophyta</taxon>
        <taxon>Spermatophyta</taxon>
        <taxon>Magnoliopsida</taxon>
        <taxon>eudicotyledons</taxon>
        <taxon>Gunneridae</taxon>
        <taxon>Pentapetalae</taxon>
        <taxon>rosids</taxon>
        <taxon>fabids</taxon>
        <taxon>Cucurbitales</taxon>
        <taxon>Cucurbitaceae</taxon>
        <taxon>Benincaseae</taxon>
        <taxon>Cucumis</taxon>
    </lineage>
</organism>
<keyword evidence="1" id="KW-1133">Transmembrane helix</keyword>
<dbReference type="AlphaFoldDB" id="A0A5D3E714"/>
<evidence type="ECO:0000256" key="1">
    <source>
        <dbReference type="SAM" id="Phobius"/>
    </source>
</evidence>
<reference evidence="4 5" key="1">
    <citation type="submission" date="2019-08" db="EMBL/GenBank/DDBJ databases">
        <title>Draft genome sequences of two oriental melons (Cucumis melo L. var makuwa).</title>
        <authorList>
            <person name="Kwon S.-Y."/>
        </authorList>
    </citation>
    <scope>NUCLEOTIDE SEQUENCE [LARGE SCALE GENOMIC DNA]</scope>
    <source>
        <strain evidence="5">cv. Chang Bougi</strain>
        <strain evidence="4">cv. SW 3</strain>
        <tissue evidence="3">Leaf</tissue>
    </source>
</reference>
<evidence type="ECO:0000313" key="3">
    <source>
        <dbReference type="EMBL" id="TYK31629.1"/>
    </source>
</evidence>
<dbReference type="Proteomes" id="UP000321947">
    <property type="component" value="Unassembled WGS sequence"/>
</dbReference>
<keyword evidence="1" id="KW-0472">Membrane</keyword>
<feature type="transmembrane region" description="Helical" evidence="1">
    <location>
        <begin position="141"/>
        <end position="161"/>
    </location>
</feature>
<dbReference type="Proteomes" id="UP000321393">
    <property type="component" value="Unassembled WGS sequence"/>
</dbReference>
<evidence type="ECO:0000313" key="4">
    <source>
        <dbReference type="Proteomes" id="UP000321393"/>
    </source>
</evidence>
<dbReference type="EMBL" id="SSTE01021801">
    <property type="protein sequence ID" value="KAA0032357.1"/>
    <property type="molecule type" value="Genomic_DNA"/>
</dbReference>
<comment type="caution">
    <text evidence="3">The sequence shown here is derived from an EMBL/GenBank/DDBJ whole genome shotgun (WGS) entry which is preliminary data.</text>
</comment>
<protein>
    <submittedName>
        <fullName evidence="2 3">Mitochondrial protein</fullName>
    </submittedName>
</protein>
<gene>
    <name evidence="3" type="ORF">E5676_scaffold340G00190</name>
    <name evidence="2" type="ORF">E6C27_scaffold219G002230</name>
</gene>
<accession>A0A5D3E714</accession>
<evidence type="ECO:0000313" key="5">
    <source>
        <dbReference type="Proteomes" id="UP000321947"/>
    </source>
</evidence>